<feature type="compositionally biased region" description="Basic residues" evidence="1">
    <location>
        <begin position="123"/>
        <end position="133"/>
    </location>
</feature>
<protein>
    <submittedName>
        <fullName evidence="2">Uncharacterized protein</fullName>
    </submittedName>
</protein>
<name>A0A7S2GMA5_9EUKA</name>
<organism evidence="2">
    <name type="scientific">Haptolina brevifila</name>
    <dbReference type="NCBI Taxonomy" id="156173"/>
    <lineage>
        <taxon>Eukaryota</taxon>
        <taxon>Haptista</taxon>
        <taxon>Haptophyta</taxon>
        <taxon>Prymnesiophyceae</taxon>
        <taxon>Prymnesiales</taxon>
        <taxon>Prymnesiaceae</taxon>
        <taxon>Haptolina</taxon>
    </lineage>
</organism>
<reference evidence="2" key="1">
    <citation type="submission" date="2021-01" db="EMBL/GenBank/DDBJ databases">
        <authorList>
            <person name="Corre E."/>
            <person name="Pelletier E."/>
            <person name="Niang G."/>
            <person name="Scheremetjew M."/>
            <person name="Finn R."/>
            <person name="Kale V."/>
            <person name="Holt S."/>
            <person name="Cochrane G."/>
            <person name="Meng A."/>
            <person name="Brown T."/>
            <person name="Cohen L."/>
        </authorList>
    </citation>
    <scope>NUCLEOTIDE SEQUENCE</scope>
    <source>
        <strain evidence="2">UTEX LB 985</strain>
    </source>
</reference>
<feature type="region of interest" description="Disordered" evidence="1">
    <location>
        <begin position="117"/>
        <end position="157"/>
    </location>
</feature>
<dbReference type="AlphaFoldDB" id="A0A7S2GMA5"/>
<evidence type="ECO:0000256" key="1">
    <source>
        <dbReference type="SAM" id="MobiDB-lite"/>
    </source>
</evidence>
<accession>A0A7S2GMA5</accession>
<feature type="compositionally biased region" description="Basic and acidic residues" evidence="1">
    <location>
        <begin position="35"/>
        <end position="44"/>
    </location>
</feature>
<evidence type="ECO:0000313" key="2">
    <source>
        <dbReference type="EMBL" id="CAD9459936.1"/>
    </source>
</evidence>
<proteinExistence type="predicted"/>
<dbReference type="PROSITE" id="PS50096">
    <property type="entry name" value="IQ"/>
    <property type="match status" value="1"/>
</dbReference>
<feature type="region of interest" description="Disordered" evidence="1">
    <location>
        <begin position="1"/>
        <end position="44"/>
    </location>
</feature>
<sequence>MAKAILTKARPTGYDEGGRLVPMLSSSQKKAKHKKEAEREERRARGVGWDLHAAEKVSDGMALIAKGATSMEKRLDCSAAAVSTAIHKGAIAASSTVAKGAHATNAAARTIQAKTRSYLSNKLAKRKKGKNRPRTATDLPVPSVLPPPDKEALNLEA</sequence>
<dbReference type="EMBL" id="HBGU01035178">
    <property type="protein sequence ID" value="CAD9459936.1"/>
    <property type="molecule type" value="Transcribed_RNA"/>
</dbReference>
<feature type="compositionally biased region" description="Basic and acidic residues" evidence="1">
    <location>
        <begin position="148"/>
        <end position="157"/>
    </location>
</feature>
<gene>
    <name evidence="2" type="ORF">CBRE1094_LOCUS19258</name>
</gene>